<evidence type="ECO:0000259" key="3">
    <source>
        <dbReference type="Pfam" id="PF05368"/>
    </source>
</evidence>
<keyword evidence="1" id="KW-0521">NADP</keyword>
<dbReference type="VEuPathDB" id="FungiDB:AFLA_013858"/>
<sequence>MTVKGQHASKCSLNIYIIKIGNQTSYYQIQNTMATKYAKSQGPDFRNEIQRVAIIGAGGTVGKPIAQELIKTGKHTVTALTRAGSQSTLPEGIQTVLVDYDDKVSLLRALEGQDALIITLPVTAAPDTQSKIIQAAAKAGVKYVMPNVWGCDVTNDNLVNSGLGWERLRGAFDEIEKTGVSSWVSLICGFWYEHSVSLGPATFGFNFAEKKMVLFDDGETKINVSTPAQCGRAVAKLLSLKVLPEDENDRSVTLSRWLNKPVYISSFRITQKQMFESWKRVTGEKNEDWTVVYESSRERYEKGLEGMQNGDHGAFVQAMYSRVLFPNGDGDYESKHALANETLGLPQEDLDELTRNAKVMIDRGYDYMTKRD</sequence>
<keyword evidence="2" id="KW-0560">Oxidoreductase</keyword>
<dbReference type="InterPro" id="IPR008030">
    <property type="entry name" value="NmrA-like"/>
</dbReference>
<dbReference type="EMBL" id="CP044616">
    <property type="protein sequence ID" value="QRD92469.1"/>
    <property type="molecule type" value="Genomic_DNA"/>
</dbReference>
<dbReference type="InterPro" id="IPR045312">
    <property type="entry name" value="PCBER-like"/>
</dbReference>
<dbReference type="SUPFAM" id="SSF51735">
    <property type="entry name" value="NAD(P)-binding Rossmann-fold domains"/>
    <property type="match status" value="1"/>
</dbReference>
<reference evidence="5" key="1">
    <citation type="journal article" date="2021" name="G3 (Bethesda)">
        <title>Chromosome assembled and annotated genome sequence of Aspergillus flavus NRRL 3357.</title>
        <authorList>
            <person name="Skerker J.M."/>
            <person name="Pianalto K.M."/>
            <person name="Mondo S.J."/>
            <person name="Yang K."/>
            <person name="Arkin A.P."/>
            <person name="Keller N.P."/>
            <person name="Grigoriev I.V."/>
            <person name="Louise Glass N.L."/>
        </authorList>
    </citation>
    <scope>NUCLEOTIDE SEQUENCE [LARGE SCALE GENOMIC DNA]</scope>
    <source>
        <strain evidence="5">ATCC 200026 / FGSC A1120 / IAM 13836 / NRRL 3357 / JCM 12722 / SRRC 167</strain>
    </source>
</reference>
<feature type="domain" description="NmrA-like" evidence="3">
    <location>
        <begin position="50"/>
        <end position="158"/>
    </location>
</feature>
<accession>A0A7G5KL07</accession>
<dbReference type="AlphaFoldDB" id="A0A7G5KL07"/>
<dbReference type="Gene3D" id="3.40.50.720">
    <property type="entry name" value="NAD(P)-binding Rossmann-like Domain"/>
    <property type="match status" value="1"/>
</dbReference>
<proteinExistence type="predicted"/>
<dbReference type="VEuPathDB" id="FungiDB:F9C07_12434"/>
<dbReference type="InterPro" id="IPR036291">
    <property type="entry name" value="NAD(P)-bd_dom_sf"/>
</dbReference>
<evidence type="ECO:0000313" key="4">
    <source>
        <dbReference type="EMBL" id="QRD92469.1"/>
    </source>
</evidence>
<dbReference type="PANTHER" id="PTHR47706:SF7">
    <property type="entry name" value="CIPA-LIKE, PUTATIVE (AFU_ORTHOLOGUE AFUA_1G01630)-RELATED"/>
    <property type="match status" value="1"/>
</dbReference>
<evidence type="ECO:0000256" key="1">
    <source>
        <dbReference type="ARBA" id="ARBA00022857"/>
    </source>
</evidence>
<name>A0A7G5KL07_ASPFN</name>
<keyword evidence="5" id="KW-1185">Reference proteome</keyword>
<dbReference type="Gene3D" id="3.90.25.10">
    <property type="entry name" value="UDP-galactose 4-epimerase, domain 1"/>
    <property type="match status" value="1"/>
</dbReference>
<evidence type="ECO:0000313" key="5">
    <source>
        <dbReference type="Proteomes" id="UP000596276"/>
    </source>
</evidence>
<dbReference type="Proteomes" id="UP000596276">
    <property type="component" value="Chromosome 8"/>
</dbReference>
<dbReference type="Pfam" id="PF05368">
    <property type="entry name" value="NmrA"/>
    <property type="match status" value="1"/>
</dbReference>
<gene>
    <name evidence="4" type="ORF">F9C07_12434</name>
</gene>
<evidence type="ECO:0000256" key="2">
    <source>
        <dbReference type="ARBA" id="ARBA00023002"/>
    </source>
</evidence>
<dbReference type="GO" id="GO:0016491">
    <property type="term" value="F:oxidoreductase activity"/>
    <property type="evidence" value="ECO:0007669"/>
    <property type="project" value="UniProtKB-KW"/>
</dbReference>
<dbReference type="InterPro" id="IPR051609">
    <property type="entry name" value="NmrA/Isoflavone_reductase-like"/>
</dbReference>
<dbReference type="CDD" id="cd05259">
    <property type="entry name" value="PCBER_SDR_a"/>
    <property type="match status" value="1"/>
</dbReference>
<dbReference type="OMA" id="MPNVWGC"/>
<dbReference type="PANTHER" id="PTHR47706">
    <property type="entry name" value="NMRA-LIKE FAMILY PROTEIN"/>
    <property type="match status" value="1"/>
</dbReference>
<organism evidence="4 5">
    <name type="scientific">Aspergillus flavus (strain ATCC 200026 / FGSC A1120 / IAM 13836 / NRRL 3357 / JCM 12722 / SRRC 167)</name>
    <dbReference type="NCBI Taxonomy" id="332952"/>
    <lineage>
        <taxon>Eukaryota</taxon>
        <taxon>Fungi</taxon>
        <taxon>Dikarya</taxon>
        <taxon>Ascomycota</taxon>
        <taxon>Pezizomycotina</taxon>
        <taxon>Eurotiomycetes</taxon>
        <taxon>Eurotiomycetidae</taxon>
        <taxon>Eurotiales</taxon>
        <taxon>Aspergillaceae</taxon>
        <taxon>Aspergillus</taxon>
        <taxon>Aspergillus subgen. Circumdati</taxon>
    </lineage>
</organism>
<accession>B8NWB5</accession>
<protein>
    <submittedName>
        <fullName evidence="4">Oxidoreductase CipA-like protein</fullName>
    </submittedName>
</protein>